<comment type="caution">
    <text evidence="2">The sequence shown here is derived from an EMBL/GenBank/DDBJ whole genome shotgun (WGS) entry which is preliminary data.</text>
</comment>
<dbReference type="PANTHER" id="PTHR24559:SF444">
    <property type="entry name" value="REVERSE TRANSCRIPTASE DOMAIN-CONTAINING PROTEIN"/>
    <property type="match status" value="1"/>
</dbReference>
<dbReference type="Proteomes" id="UP000591131">
    <property type="component" value="Unassembled WGS sequence"/>
</dbReference>
<dbReference type="InterPro" id="IPR043502">
    <property type="entry name" value="DNA/RNA_pol_sf"/>
</dbReference>
<dbReference type="PANTHER" id="PTHR24559">
    <property type="entry name" value="TRANSPOSON TY3-I GAG-POL POLYPROTEIN"/>
    <property type="match status" value="1"/>
</dbReference>
<evidence type="ECO:0000259" key="1">
    <source>
        <dbReference type="Pfam" id="PF00078"/>
    </source>
</evidence>
<dbReference type="OrthoDB" id="435108at2759"/>
<feature type="domain" description="Reverse transcriptase" evidence="1">
    <location>
        <begin position="40"/>
        <end position="154"/>
    </location>
</feature>
<name>A0A7J6KIC3_PERCH</name>
<accession>A0A7J6KIC3</accession>
<evidence type="ECO:0000313" key="2">
    <source>
        <dbReference type="EMBL" id="KAF4646439.1"/>
    </source>
</evidence>
<evidence type="ECO:0000313" key="3">
    <source>
        <dbReference type="Proteomes" id="UP000591131"/>
    </source>
</evidence>
<dbReference type="InterPro" id="IPR000477">
    <property type="entry name" value="RT_dom"/>
</dbReference>
<reference evidence="2 3" key="1">
    <citation type="submission" date="2020-04" db="EMBL/GenBank/DDBJ databases">
        <title>Perkinsus chesapeaki whole genome sequence.</title>
        <authorList>
            <person name="Bogema D.R."/>
        </authorList>
    </citation>
    <scope>NUCLEOTIDE SEQUENCE [LARGE SCALE GENOMIC DNA]</scope>
    <source>
        <strain evidence="2">ATCC PRA-425</strain>
    </source>
</reference>
<dbReference type="InterPro" id="IPR053134">
    <property type="entry name" value="RNA-dir_DNA_polymerase"/>
</dbReference>
<dbReference type="Gene3D" id="3.30.70.270">
    <property type="match status" value="1"/>
</dbReference>
<dbReference type="AlphaFoldDB" id="A0A7J6KIC3"/>
<dbReference type="CDD" id="cd01647">
    <property type="entry name" value="RT_LTR"/>
    <property type="match status" value="1"/>
</dbReference>
<dbReference type="Pfam" id="PF00078">
    <property type="entry name" value="RVT_1"/>
    <property type="match status" value="1"/>
</dbReference>
<feature type="non-terminal residue" evidence="2">
    <location>
        <position position="154"/>
    </location>
</feature>
<dbReference type="EMBL" id="JAAPAO010003467">
    <property type="protein sequence ID" value="KAF4646439.1"/>
    <property type="molecule type" value="Genomic_DNA"/>
</dbReference>
<proteinExistence type="predicted"/>
<gene>
    <name evidence="2" type="ORF">FOL47_006248</name>
</gene>
<keyword evidence="3" id="KW-1185">Reference proteome</keyword>
<feature type="non-terminal residue" evidence="2">
    <location>
        <position position="1"/>
    </location>
</feature>
<dbReference type="Gene3D" id="3.10.10.10">
    <property type="entry name" value="HIV Type 1 Reverse Transcriptase, subunit A, domain 1"/>
    <property type="match status" value="1"/>
</dbReference>
<protein>
    <recommendedName>
        <fullName evidence="1">Reverse transcriptase domain-containing protein</fullName>
    </recommendedName>
</protein>
<dbReference type="SUPFAM" id="SSF56672">
    <property type="entry name" value="DNA/RNA polymerases"/>
    <property type="match status" value="1"/>
</dbReference>
<organism evidence="2 3">
    <name type="scientific">Perkinsus chesapeaki</name>
    <name type="common">Clam parasite</name>
    <name type="synonym">Perkinsus andrewsi</name>
    <dbReference type="NCBI Taxonomy" id="330153"/>
    <lineage>
        <taxon>Eukaryota</taxon>
        <taxon>Sar</taxon>
        <taxon>Alveolata</taxon>
        <taxon>Perkinsozoa</taxon>
        <taxon>Perkinsea</taxon>
        <taxon>Perkinsida</taxon>
        <taxon>Perkinsidae</taxon>
        <taxon>Perkinsus</taxon>
    </lineage>
</organism>
<dbReference type="InterPro" id="IPR043128">
    <property type="entry name" value="Rev_trsase/Diguanyl_cyclase"/>
</dbReference>
<sequence length="154" mass="17629">KPRPIPHKWREEVKNLVDKLLEEGMIRPSTSPYRSPCVFVPKKNGSVRMCIDFRALNALTETDSYALPRPDDVQEHLAGSKMFSTLDLQSGYWQCLVRPQDIHKTAFCPGPGFPLYEWVRMPFGLCSAGATFQRLMDQVLEGLPFVRVYLDDIL</sequence>